<dbReference type="PANTHER" id="PTHR40394">
    <property type="entry name" value="LIPOPROTEIN-RELATED"/>
    <property type="match status" value="1"/>
</dbReference>
<comment type="caution">
    <text evidence="2">The sequence shown here is derived from an EMBL/GenBank/DDBJ whole genome shotgun (WGS) entry which is preliminary data.</text>
</comment>
<reference evidence="2" key="1">
    <citation type="submission" date="2021-01" db="EMBL/GenBank/DDBJ databases">
        <title>Modified the classification status of verrucomicrobia.</title>
        <authorList>
            <person name="Feng X."/>
        </authorList>
    </citation>
    <scope>NUCLEOTIDE SEQUENCE</scope>
    <source>
        <strain evidence="2">KCTC 22041</strain>
    </source>
</reference>
<evidence type="ECO:0000256" key="1">
    <source>
        <dbReference type="SAM" id="Phobius"/>
    </source>
</evidence>
<evidence type="ECO:0000313" key="3">
    <source>
        <dbReference type="Proteomes" id="UP000603141"/>
    </source>
</evidence>
<keyword evidence="1" id="KW-0812">Transmembrane</keyword>
<dbReference type="Proteomes" id="UP000603141">
    <property type="component" value="Unassembled WGS sequence"/>
</dbReference>
<sequence length="168" mass="18077">MSYGLLLKVDGPDELVAAANQARAEQLAPMDAFTPFPVEGLTAAIGGKPSPIPWIMLVCGISGAVLAFGTMCFAATIHYPFNVGGRPHFSWPAFVPITFELTILFAALGGALSLAILSKLPRLSHPVFNDSRFRESAQAGFYLLLPDSDQARAFLTARYADSWEEVES</sequence>
<gene>
    <name evidence="2" type="ORF">JIN85_06555</name>
</gene>
<feature type="transmembrane region" description="Helical" evidence="1">
    <location>
        <begin position="93"/>
        <end position="117"/>
    </location>
</feature>
<evidence type="ECO:0000313" key="2">
    <source>
        <dbReference type="EMBL" id="MBK1882068.1"/>
    </source>
</evidence>
<dbReference type="AlphaFoldDB" id="A0A934VVR7"/>
<keyword evidence="1" id="KW-0472">Membrane</keyword>
<organism evidence="2 3">
    <name type="scientific">Luteolibacter pohnpeiensis</name>
    <dbReference type="NCBI Taxonomy" id="454153"/>
    <lineage>
        <taxon>Bacteria</taxon>
        <taxon>Pseudomonadati</taxon>
        <taxon>Verrucomicrobiota</taxon>
        <taxon>Verrucomicrobiia</taxon>
        <taxon>Verrucomicrobiales</taxon>
        <taxon>Verrucomicrobiaceae</taxon>
        <taxon>Luteolibacter</taxon>
    </lineage>
</organism>
<dbReference type="RefSeq" id="WP_200268839.1">
    <property type="nucleotide sequence ID" value="NZ_JAENIJ010000007.1"/>
</dbReference>
<dbReference type="EMBL" id="JAENIJ010000007">
    <property type="protein sequence ID" value="MBK1882068.1"/>
    <property type="molecule type" value="Genomic_DNA"/>
</dbReference>
<feature type="transmembrane region" description="Helical" evidence="1">
    <location>
        <begin position="54"/>
        <end position="81"/>
    </location>
</feature>
<proteinExistence type="predicted"/>
<dbReference type="InterPro" id="IPR021776">
    <property type="entry name" value="ActD"/>
</dbReference>
<name>A0A934VVR7_9BACT</name>
<keyword evidence="1" id="KW-1133">Transmembrane helix</keyword>
<protein>
    <submittedName>
        <fullName evidence="2">DUF3341 domain-containing protein</fullName>
    </submittedName>
</protein>
<dbReference type="PANTHER" id="PTHR40394:SF2">
    <property type="entry name" value="QUINOL:CYTOCHROME C OXIDOREDUCTASE MEMBRANE PROTEIN"/>
    <property type="match status" value="1"/>
</dbReference>
<dbReference type="Pfam" id="PF11821">
    <property type="entry name" value="ActD"/>
    <property type="match status" value="1"/>
</dbReference>
<keyword evidence="3" id="KW-1185">Reference proteome</keyword>
<accession>A0A934VVR7</accession>